<comment type="caution">
    <text evidence="7">The sequence shown here is derived from an EMBL/GenBank/DDBJ whole genome shotgun (WGS) entry which is preliminary data.</text>
</comment>
<comment type="function">
    <text evidence="6">Probably involved in transport through the plasma membrane.</text>
</comment>
<dbReference type="GO" id="GO:0005886">
    <property type="term" value="C:plasma membrane"/>
    <property type="evidence" value="ECO:0007669"/>
    <property type="project" value="UniProtKB-SubCell"/>
</dbReference>
<dbReference type="AlphaFoldDB" id="A0AAD7QWR4"/>
<feature type="transmembrane region" description="Helical" evidence="6">
    <location>
        <begin position="415"/>
        <end position="432"/>
    </location>
</feature>
<dbReference type="RefSeq" id="XP_056046334.1">
    <property type="nucleotide sequence ID" value="XM_056184903.1"/>
</dbReference>
<keyword evidence="3 6" id="KW-0812">Transmembrane</keyword>
<dbReference type="InterPro" id="IPR007603">
    <property type="entry name" value="Choline_transptr-like"/>
</dbReference>
<feature type="transmembrane region" description="Helical" evidence="6">
    <location>
        <begin position="102"/>
        <end position="123"/>
    </location>
</feature>
<keyword evidence="4 6" id="KW-1133">Transmembrane helix</keyword>
<dbReference type="Proteomes" id="UP001217417">
    <property type="component" value="Unassembled WGS sequence"/>
</dbReference>
<evidence type="ECO:0000256" key="1">
    <source>
        <dbReference type="ARBA" id="ARBA00004141"/>
    </source>
</evidence>
<keyword evidence="8" id="KW-1185">Reference proteome</keyword>
<evidence type="ECO:0000313" key="8">
    <source>
        <dbReference type="Proteomes" id="UP001217417"/>
    </source>
</evidence>
<feature type="transmembrane region" description="Helical" evidence="6">
    <location>
        <begin position="233"/>
        <end position="250"/>
    </location>
</feature>
<accession>A0AAD7QWR4</accession>
<protein>
    <recommendedName>
        <fullName evidence="6">Protein PNS1</fullName>
    </recommendedName>
</protein>
<feature type="transmembrane region" description="Helical" evidence="6">
    <location>
        <begin position="139"/>
        <end position="157"/>
    </location>
</feature>
<dbReference type="GeneID" id="80880069"/>
<feature type="transmembrane region" description="Helical" evidence="6">
    <location>
        <begin position="35"/>
        <end position="52"/>
    </location>
</feature>
<feature type="transmembrane region" description="Helical" evidence="6">
    <location>
        <begin position="385"/>
        <end position="403"/>
    </location>
</feature>
<sequence>MPHRTSNIEVAEGFVPPRLTDHVPLQSQDTFWSKFYILSMCSLFATSFVIWLETEVTKSISLTDSIYTVVGGSVSILVLDTLLAIIISIVWFVLLKSCVRPALYLLVISIPFALLSLTMYPLIMSYRDSWGGNTTQDKAMRWTSLIPALMGVFWIWFAVRSRNALGRAIGIVQLACKILGENPSLIVLSMGTLVSFIAFTWVWFGMFARVFLKGKVVVGTSGITTWILDQNSWVLAAWYILMYLWSWGVFSGVQRVATSETVSQWYFHRHVQPQPSSMAVVSASLSQSGTTFSGTICFASFLALLIRLPILLLPRRAMAIVQTFFSSIIPGPIFAITNPLTLSYAAMTVQSLVPSSRGIASLRFIDLGRHSSYENSWTAYRLSKMLLSSARALTALALGFGAWVHAAQEVNGGSLYGYIVGLMGGAIGWVVLGATEGNLSMIVDSAFVAFAIDQVGNHGGHCREADIQFGGFE</sequence>
<comment type="subcellular location">
    <subcellularLocation>
        <location evidence="6">Cell membrane</location>
        <topology evidence="6">Multi-pass membrane protein</topology>
    </subcellularLocation>
    <subcellularLocation>
        <location evidence="1">Membrane</location>
        <topology evidence="1">Multi-pass membrane protein</topology>
    </subcellularLocation>
</comment>
<organism evidence="7 8">
    <name type="scientific">Lipomyces tetrasporus</name>
    <dbReference type="NCBI Taxonomy" id="54092"/>
    <lineage>
        <taxon>Eukaryota</taxon>
        <taxon>Fungi</taxon>
        <taxon>Dikarya</taxon>
        <taxon>Ascomycota</taxon>
        <taxon>Saccharomycotina</taxon>
        <taxon>Lipomycetes</taxon>
        <taxon>Lipomycetales</taxon>
        <taxon>Lipomycetaceae</taxon>
        <taxon>Lipomyces</taxon>
    </lineage>
</organism>
<dbReference type="GO" id="GO:0022857">
    <property type="term" value="F:transmembrane transporter activity"/>
    <property type="evidence" value="ECO:0007669"/>
    <property type="project" value="UniProtKB-UniRule"/>
</dbReference>
<keyword evidence="5 6" id="KW-0472">Membrane</keyword>
<reference evidence="7" key="1">
    <citation type="submission" date="2023-03" db="EMBL/GenBank/DDBJ databases">
        <title>Near-Complete genome sequence of Lipomyces tetrasporous NRRL Y-64009, an oleaginous yeast capable of growing on lignocellulosic hydrolysates.</title>
        <authorList>
            <consortium name="Lawrence Berkeley National Laboratory"/>
            <person name="Jagtap S.S."/>
            <person name="Liu J.-J."/>
            <person name="Walukiewicz H.E."/>
            <person name="Pangilinan J."/>
            <person name="Lipzen A."/>
            <person name="Ahrendt S."/>
            <person name="Koriabine M."/>
            <person name="Cobaugh K."/>
            <person name="Salamov A."/>
            <person name="Yoshinaga Y."/>
            <person name="Ng V."/>
            <person name="Daum C."/>
            <person name="Grigoriev I.V."/>
            <person name="Slininger P.J."/>
            <person name="Dien B.S."/>
            <person name="Jin Y.-S."/>
            <person name="Rao C.V."/>
        </authorList>
    </citation>
    <scope>NUCLEOTIDE SEQUENCE</scope>
    <source>
        <strain evidence="7">NRRL Y-64009</strain>
    </source>
</reference>
<evidence type="ECO:0000256" key="4">
    <source>
        <dbReference type="ARBA" id="ARBA00022989"/>
    </source>
</evidence>
<dbReference type="PANTHER" id="PTHR12385">
    <property type="entry name" value="CHOLINE TRANSPORTER-LIKE (SLC FAMILY 44)"/>
    <property type="match status" value="1"/>
</dbReference>
<name>A0AAD7QWR4_9ASCO</name>
<evidence type="ECO:0000256" key="5">
    <source>
        <dbReference type="ARBA" id="ARBA00023136"/>
    </source>
</evidence>
<dbReference type="PANTHER" id="PTHR12385:SF88">
    <property type="entry name" value="CHOLINE TRANSPORTER-LIKE PROTEIN CTL1"/>
    <property type="match status" value="1"/>
</dbReference>
<evidence type="ECO:0000313" key="7">
    <source>
        <dbReference type="EMBL" id="KAJ8102884.1"/>
    </source>
</evidence>
<proteinExistence type="inferred from homology"/>
<comment type="similarity">
    <text evidence="2 6">Belongs to the CTL (choline transporter-like) family.</text>
</comment>
<dbReference type="Pfam" id="PF04515">
    <property type="entry name" value="Choline_transpo"/>
    <property type="match status" value="1"/>
</dbReference>
<feature type="transmembrane region" description="Helical" evidence="6">
    <location>
        <begin position="292"/>
        <end position="310"/>
    </location>
</feature>
<evidence type="ECO:0000256" key="3">
    <source>
        <dbReference type="ARBA" id="ARBA00022692"/>
    </source>
</evidence>
<feature type="transmembrane region" description="Helical" evidence="6">
    <location>
        <begin position="72"/>
        <end position="95"/>
    </location>
</feature>
<evidence type="ECO:0000256" key="2">
    <source>
        <dbReference type="ARBA" id="ARBA00007168"/>
    </source>
</evidence>
<gene>
    <name evidence="7" type="ORF">POJ06DRAFT_193228</name>
</gene>
<feature type="transmembrane region" description="Helical" evidence="6">
    <location>
        <begin position="186"/>
        <end position="212"/>
    </location>
</feature>
<dbReference type="EMBL" id="JARPMG010000002">
    <property type="protein sequence ID" value="KAJ8102884.1"/>
    <property type="molecule type" value="Genomic_DNA"/>
</dbReference>
<evidence type="ECO:0000256" key="6">
    <source>
        <dbReference type="RuleBase" id="RU368066"/>
    </source>
</evidence>
<feature type="transmembrane region" description="Helical" evidence="6">
    <location>
        <begin position="317"/>
        <end position="336"/>
    </location>
</feature>